<dbReference type="Proteomes" id="UP000799423">
    <property type="component" value="Unassembled WGS sequence"/>
</dbReference>
<sequence>MAQLASPTVVPSEPSAKTGFLDLPGELRNQIYGYHLEQSPPMSDMIAMSTTCRVLREEYRPFLLLPVIVLPYYRVHTFLEAFFPESTPEIMQSYTCSIRSDVRSKCTKGDPSIDLKWLAMFLHRSPGVQITYTNDTKCSGRDELNWLLRVVKSNARWHDGIADFDSTRIPMEHRAITTDGRPEYKGLPFTIEFKIRTGAIDMSQWSTMTKMGPVDIRQGSGDETLKTLRHRLVALGLVRSFRIPHSHIHTRFPYLGARVYAKWGEACFMVLETKDKRCWRERECVLQIQVVRKKHMVEEEKNLLLSHDFNLYARYAPQF</sequence>
<dbReference type="EMBL" id="MU006288">
    <property type="protein sequence ID" value="KAF2856960.1"/>
    <property type="molecule type" value="Genomic_DNA"/>
</dbReference>
<keyword evidence="2" id="KW-1185">Reference proteome</keyword>
<evidence type="ECO:0008006" key="3">
    <source>
        <dbReference type="Google" id="ProtNLM"/>
    </source>
</evidence>
<organism evidence="1 2">
    <name type="scientific">Plenodomus tracheiphilus IPT5</name>
    <dbReference type="NCBI Taxonomy" id="1408161"/>
    <lineage>
        <taxon>Eukaryota</taxon>
        <taxon>Fungi</taxon>
        <taxon>Dikarya</taxon>
        <taxon>Ascomycota</taxon>
        <taxon>Pezizomycotina</taxon>
        <taxon>Dothideomycetes</taxon>
        <taxon>Pleosporomycetidae</taxon>
        <taxon>Pleosporales</taxon>
        <taxon>Pleosporineae</taxon>
        <taxon>Leptosphaeriaceae</taxon>
        <taxon>Plenodomus</taxon>
    </lineage>
</organism>
<reference evidence="1" key="1">
    <citation type="submission" date="2020-01" db="EMBL/GenBank/DDBJ databases">
        <authorList>
            <consortium name="DOE Joint Genome Institute"/>
            <person name="Haridas S."/>
            <person name="Albert R."/>
            <person name="Binder M."/>
            <person name="Bloem J."/>
            <person name="Labutti K."/>
            <person name="Salamov A."/>
            <person name="Andreopoulos B."/>
            <person name="Baker S.E."/>
            <person name="Barry K."/>
            <person name="Bills G."/>
            <person name="Bluhm B.H."/>
            <person name="Cannon C."/>
            <person name="Castanera R."/>
            <person name="Culley D.E."/>
            <person name="Daum C."/>
            <person name="Ezra D."/>
            <person name="Gonzalez J.B."/>
            <person name="Henrissat B."/>
            <person name="Kuo A."/>
            <person name="Liang C."/>
            <person name="Lipzen A."/>
            <person name="Lutzoni F."/>
            <person name="Magnuson J."/>
            <person name="Mondo S."/>
            <person name="Nolan M."/>
            <person name="Ohm R."/>
            <person name="Pangilinan J."/>
            <person name="Park H.-J."/>
            <person name="Ramirez L."/>
            <person name="Alfaro M."/>
            <person name="Sun H."/>
            <person name="Tritt A."/>
            <person name="Yoshinaga Y."/>
            <person name="Zwiers L.-H."/>
            <person name="Turgeon B.G."/>
            <person name="Goodwin S.B."/>
            <person name="Spatafora J.W."/>
            <person name="Crous P.W."/>
            <person name="Grigoriev I.V."/>
        </authorList>
    </citation>
    <scope>NUCLEOTIDE SEQUENCE</scope>
    <source>
        <strain evidence="1">IPT5</strain>
    </source>
</reference>
<accession>A0A6A7BNC5</accession>
<dbReference type="OrthoDB" id="4133832at2759"/>
<evidence type="ECO:0000313" key="1">
    <source>
        <dbReference type="EMBL" id="KAF2856960.1"/>
    </source>
</evidence>
<protein>
    <recommendedName>
        <fullName evidence="3">F-box domain-containing protein</fullName>
    </recommendedName>
</protein>
<evidence type="ECO:0000313" key="2">
    <source>
        <dbReference type="Proteomes" id="UP000799423"/>
    </source>
</evidence>
<name>A0A6A7BNC5_9PLEO</name>
<dbReference type="AlphaFoldDB" id="A0A6A7BNC5"/>
<proteinExistence type="predicted"/>
<gene>
    <name evidence="1" type="ORF">T440DRAFT_474287</name>
</gene>